<dbReference type="GO" id="GO:0030435">
    <property type="term" value="P:sporulation resulting in formation of a cellular spore"/>
    <property type="evidence" value="ECO:0007669"/>
    <property type="project" value="UniProtKB-KW"/>
</dbReference>
<dbReference type="InterPro" id="IPR006776">
    <property type="entry name" value="SsgB"/>
</dbReference>
<dbReference type="InterPro" id="IPR038658">
    <property type="entry name" value="SsgB_sf"/>
</dbReference>
<name>A0A1M4BLA3_9ACTN</name>
<reference evidence="7" key="1">
    <citation type="submission" date="2016-04" db="EMBL/GenBank/DDBJ databases">
        <authorList>
            <person name="Evans L.H."/>
            <person name="Alamgir A."/>
            <person name="Owens N."/>
            <person name="Weber N.D."/>
            <person name="Virtaneva K."/>
            <person name="Barbian K."/>
            <person name="Babar A."/>
            <person name="Rosenke K."/>
        </authorList>
    </citation>
    <scope>NUCLEOTIDE SEQUENCE</scope>
    <source>
        <strain evidence="7">Nono1</strain>
    </source>
</reference>
<keyword evidence="6" id="KW-0131">Cell cycle</keyword>
<organism evidence="7">
    <name type="scientific">Nonomuraea gerenzanensis</name>
    <dbReference type="NCBI Taxonomy" id="93944"/>
    <lineage>
        <taxon>Bacteria</taxon>
        <taxon>Bacillati</taxon>
        <taxon>Actinomycetota</taxon>
        <taxon>Actinomycetes</taxon>
        <taxon>Streptosporangiales</taxon>
        <taxon>Streptosporangiaceae</taxon>
        <taxon>Nonomuraea</taxon>
    </lineage>
</organism>
<dbReference type="EMBL" id="LT559120">
    <property type="protein sequence ID" value="SAP16314.1"/>
    <property type="molecule type" value="Genomic_DNA"/>
</dbReference>
<evidence type="ECO:0000256" key="2">
    <source>
        <dbReference type="ARBA" id="ARBA00009323"/>
    </source>
</evidence>
<comment type="subcellular location">
    <subcellularLocation>
        <location evidence="1">Cell septum</location>
    </subcellularLocation>
</comment>
<keyword evidence="5" id="KW-0717">Septation</keyword>
<dbReference type="RefSeq" id="WP_225267201.1">
    <property type="nucleotide sequence ID" value="NZ_CP084058.1"/>
</dbReference>
<evidence type="ECO:0000256" key="4">
    <source>
        <dbReference type="ARBA" id="ARBA00022969"/>
    </source>
</evidence>
<accession>A0A1M4BLA3</accession>
<evidence type="ECO:0000256" key="5">
    <source>
        <dbReference type="ARBA" id="ARBA00023210"/>
    </source>
</evidence>
<evidence type="ECO:0000256" key="3">
    <source>
        <dbReference type="ARBA" id="ARBA00022618"/>
    </source>
</evidence>
<dbReference type="Gene3D" id="2.30.31.20">
    <property type="entry name" value="Sporulation-specific cell division protein SsgB"/>
    <property type="match status" value="1"/>
</dbReference>
<dbReference type="Pfam" id="PF04686">
    <property type="entry name" value="SsgA"/>
    <property type="match status" value="1"/>
</dbReference>
<dbReference type="GO" id="GO:0000917">
    <property type="term" value="P:division septum assembly"/>
    <property type="evidence" value="ECO:0007669"/>
    <property type="project" value="UniProtKB-KW"/>
</dbReference>
<protein>
    <submittedName>
        <fullName evidence="7">Uncharacterized protein</fullName>
    </submittedName>
</protein>
<evidence type="ECO:0000256" key="1">
    <source>
        <dbReference type="ARBA" id="ARBA00004431"/>
    </source>
</evidence>
<dbReference type="AlphaFoldDB" id="A0A1M4BLA3"/>
<comment type="similarity">
    <text evidence="2">Belongs to the SsgA family.</text>
</comment>
<evidence type="ECO:0000313" key="7">
    <source>
        <dbReference type="EMBL" id="SAP16314.1"/>
    </source>
</evidence>
<dbReference type="GO" id="GO:0030428">
    <property type="term" value="C:cell septum"/>
    <property type="evidence" value="ECO:0007669"/>
    <property type="project" value="UniProtKB-SubCell"/>
</dbReference>
<evidence type="ECO:0000256" key="6">
    <source>
        <dbReference type="ARBA" id="ARBA00023306"/>
    </source>
</evidence>
<sequence length="153" mass="16783">MKTIIRRRVTLWNAAAHGDQPHDATLIYRRDNPFAVELILPLRAPDTVTNDRLLVHPGSRNGHISVFIPFSRALLIDGLEEPAGEGAVRVEPHIVDSGYISVTLPLTADGVEFYTERAPLEAFVDETLRMLPLGGEIPIADAALDRWLAGVTA</sequence>
<keyword evidence="3" id="KW-0132">Cell division</keyword>
<proteinExistence type="inferred from homology"/>
<gene>
    <name evidence="7" type="ORF">BN4615_P10977</name>
</gene>
<keyword evidence="4" id="KW-0749">Sporulation</keyword>